<proteinExistence type="predicted"/>
<evidence type="ECO:0000256" key="1">
    <source>
        <dbReference type="SAM" id="SignalP"/>
    </source>
</evidence>
<dbReference type="Pfam" id="PF11327">
    <property type="entry name" value="Egh16-like"/>
    <property type="match status" value="1"/>
</dbReference>
<dbReference type="OrthoDB" id="5418436at2759"/>
<dbReference type="PANTHER" id="PTHR34618:SF4">
    <property type="entry name" value="CAS1"/>
    <property type="match status" value="1"/>
</dbReference>
<organism evidence="2 3">
    <name type="scientific">Hyaloscypha variabilis (strain UAMH 11265 / GT02V1 / F)</name>
    <name type="common">Meliniomyces variabilis</name>
    <dbReference type="NCBI Taxonomy" id="1149755"/>
    <lineage>
        <taxon>Eukaryota</taxon>
        <taxon>Fungi</taxon>
        <taxon>Dikarya</taxon>
        <taxon>Ascomycota</taxon>
        <taxon>Pezizomycotina</taxon>
        <taxon>Leotiomycetes</taxon>
        <taxon>Helotiales</taxon>
        <taxon>Hyaloscyphaceae</taxon>
        <taxon>Hyaloscypha</taxon>
        <taxon>Hyaloscypha variabilis</taxon>
    </lineage>
</organism>
<feature type="chain" id="PRO_5014405424" evidence="1">
    <location>
        <begin position="19"/>
        <end position="145"/>
    </location>
</feature>
<name>A0A2J6R8H3_HYAVF</name>
<dbReference type="Proteomes" id="UP000235786">
    <property type="component" value="Unassembled WGS sequence"/>
</dbReference>
<evidence type="ECO:0000313" key="2">
    <source>
        <dbReference type="EMBL" id="PMD34806.1"/>
    </source>
</evidence>
<evidence type="ECO:0000313" key="3">
    <source>
        <dbReference type="Proteomes" id="UP000235786"/>
    </source>
</evidence>
<dbReference type="STRING" id="1149755.A0A2J6R8H3"/>
<accession>A0A2J6R8H3</accession>
<protein>
    <submittedName>
        <fullName evidence="2">Uncharacterized protein</fullName>
    </submittedName>
</protein>
<dbReference type="AlphaFoldDB" id="A0A2J6R8H3"/>
<keyword evidence="1" id="KW-0732">Signal</keyword>
<dbReference type="InterPro" id="IPR021476">
    <property type="entry name" value="Egh16-like"/>
</dbReference>
<feature type="signal peptide" evidence="1">
    <location>
        <begin position="1"/>
        <end position="18"/>
    </location>
</feature>
<dbReference type="PANTHER" id="PTHR34618">
    <property type="entry name" value="SURFACE PROTEIN MAS1, PUTATIVE-RELATED"/>
    <property type="match status" value="1"/>
</dbReference>
<dbReference type="EMBL" id="KZ613953">
    <property type="protein sequence ID" value="PMD34806.1"/>
    <property type="molecule type" value="Genomic_DNA"/>
</dbReference>
<gene>
    <name evidence="2" type="ORF">L207DRAFT_570442</name>
</gene>
<sequence length="145" mass="15086">MLLKSVLICLTATQLAAGHGAIVKAVGDQGGTGKALGIDDTSPRDGTTLNPFQQDSTRFKNAAADACCETLGGGMNDPATQIPQILAANGGQMPPDLCRRDGDDDSAPSQWAAWKSSAWCAATTLLAPAHSADAYLSRWRVRLGM</sequence>
<reference evidence="2 3" key="1">
    <citation type="submission" date="2016-04" db="EMBL/GenBank/DDBJ databases">
        <title>A degradative enzymes factory behind the ericoid mycorrhizal symbiosis.</title>
        <authorList>
            <consortium name="DOE Joint Genome Institute"/>
            <person name="Martino E."/>
            <person name="Morin E."/>
            <person name="Grelet G."/>
            <person name="Kuo A."/>
            <person name="Kohler A."/>
            <person name="Daghino S."/>
            <person name="Barry K."/>
            <person name="Choi C."/>
            <person name="Cichocki N."/>
            <person name="Clum A."/>
            <person name="Copeland A."/>
            <person name="Hainaut M."/>
            <person name="Haridas S."/>
            <person name="Labutti K."/>
            <person name="Lindquist E."/>
            <person name="Lipzen A."/>
            <person name="Khouja H.-R."/>
            <person name="Murat C."/>
            <person name="Ohm R."/>
            <person name="Olson A."/>
            <person name="Spatafora J."/>
            <person name="Veneault-Fourrey C."/>
            <person name="Henrissat B."/>
            <person name="Grigoriev I."/>
            <person name="Martin F."/>
            <person name="Perotto S."/>
        </authorList>
    </citation>
    <scope>NUCLEOTIDE SEQUENCE [LARGE SCALE GENOMIC DNA]</scope>
    <source>
        <strain evidence="2 3">F</strain>
    </source>
</reference>
<keyword evidence="3" id="KW-1185">Reference proteome</keyword>